<reference evidence="2 4" key="2">
    <citation type="journal article" date="2013" name="Nature">
        <title>Insights into bilaterian evolution from three spiralian genomes.</title>
        <authorList>
            <person name="Simakov O."/>
            <person name="Marletaz F."/>
            <person name="Cho S.J."/>
            <person name="Edsinger-Gonzales E."/>
            <person name="Havlak P."/>
            <person name="Hellsten U."/>
            <person name="Kuo D.H."/>
            <person name="Larsson T."/>
            <person name="Lv J."/>
            <person name="Arendt D."/>
            <person name="Savage R."/>
            <person name="Osoegawa K."/>
            <person name="de Jong P."/>
            <person name="Grimwood J."/>
            <person name="Chapman J.A."/>
            <person name="Shapiro H."/>
            <person name="Aerts A."/>
            <person name="Otillar R.P."/>
            <person name="Terry A.Y."/>
            <person name="Boore J.L."/>
            <person name="Grigoriev I.V."/>
            <person name="Lindberg D.R."/>
            <person name="Seaver E.C."/>
            <person name="Weisblat D.A."/>
            <person name="Putnam N.H."/>
            <person name="Rokhsar D.S."/>
        </authorList>
    </citation>
    <scope>NUCLEOTIDE SEQUENCE</scope>
    <source>
        <strain evidence="2 4">I ESC-2004</strain>
    </source>
</reference>
<feature type="region of interest" description="Disordered" evidence="1">
    <location>
        <begin position="303"/>
        <end position="358"/>
    </location>
</feature>
<keyword evidence="4" id="KW-1185">Reference proteome</keyword>
<dbReference type="HOGENOM" id="CLU_774445_0_0_1"/>
<dbReference type="PANTHER" id="PTHR35558:SF1">
    <property type="entry name" value="ENDONUCLEASE_EXONUCLEASE_PHOSPHATASE DOMAIN-CONTAINING PROTEIN"/>
    <property type="match status" value="1"/>
</dbReference>
<reference evidence="4" key="1">
    <citation type="submission" date="2012-12" db="EMBL/GenBank/DDBJ databases">
        <authorList>
            <person name="Hellsten U."/>
            <person name="Grimwood J."/>
            <person name="Chapman J.A."/>
            <person name="Shapiro H."/>
            <person name="Aerts A."/>
            <person name="Otillar R.P."/>
            <person name="Terry A.Y."/>
            <person name="Boore J.L."/>
            <person name="Simakov O."/>
            <person name="Marletaz F."/>
            <person name="Cho S.-J."/>
            <person name="Edsinger-Gonzales E."/>
            <person name="Havlak P."/>
            <person name="Kuo D.-H."/>
            <person name="Larsson T."/>
            <person name="Lv J."/>
            <person name="Arendt D."/>
            <person name="Savage R."/>
            <person name="Osoegawa K."/>
            <person name="de Jong P."/>
            <person name="Lindberg D.R."/>
            <person name="Seaver E.C."/>
            <person name="Weisblat D.A."/>
            <person name="Putnam N.H."/>
            <person name="Grigoriev I.V."/>
            <person name="Rokhsar D.S."/>
        </authorList>
    </citation>
    <scope>NUCLEOTIDE SEQUENCE</scope>
    <source>
        <strain evidence="4">I ESC-2004</strain>
    </source>
</reference>
<dbReference type="EMBL" id="AMQN01008776">
    <property type="status" value="NOT_ANNOTATED_CDS"/>
    <property type="molecule type" value="Genomic_DNA"/>
</dbReference>
<reference evidence="3" key="3">
    <citation type="submission" date="2015-06" db="UniProtKB">
        <authorList>
            <consortium name="EnsemblMetazoa"/>
        </authorList>
    </citation>
    <scope>IDENTIFICATION</scope>
</reference>
<dbReference type="EnsemblMetazoa" id="CapteT196727">
    <property type="protein sequence ID" value="CapteP196727"/>
    <property type="gene ID" value="CapteG196727"/>
</dbReference>
<proteinExistence type="predicted"/>
<organism evidence="2">
    <name type="scientific">Capitella teleta</name>
    <name type="common">Polychaete worm</name>
    <dbReference type="NCBI Taxonomy" id="283909"/>
    <lineage>
        <taxon>Eukaryota</taxon>
        <taxon>Metazoa</taxon>
        <taxon>Spiralia</taxon>
        <taxon>Lophotrochozoa</taxon>
        <taxon>Annelida</taxon>
        <taxon>Polychaeta</taxon>
        <taxon>Sedentaria</taxon>
        <taxon>Scolecida</taxon>
        <taxon>Capitellidae</taxon>
        <taxon>Capitella</taxon>
    </lineage>
</organism>
<feature type="compositionally biased region" description="Basic and acidic residues" evidence="1">
    <location>
        <begin position="200"/>
        <end position="227"/>
    </location>
</feature>
<evidence type="ECO:0000313" key="4">
    <source>
        <dbReference type="Proteomes" id="UP000014760"/>
    </source>
</evidence>
<dbReference type="PANTHER" id="PTHR35558">
    <property type="entry name" value="SGNH_HYDRO DOMAIN-CONTAINING PROTEIN"/>
    <property type="match status" value="1"/>
</dbReference>
<dbReference type="Proteomes" id="UP000014760">
    <property type="component" value="Unassembled WGS sequence"/>
</dbReference>
<evidence type="ECO:0000256" key="1">
    <source>
        <dbReference type="SAM" id="MobiDB-lite"/>
    </source>
</evidence>
<evidence type="ECO:0000313" key="3">
    <source>
        <dbReference type="EnsemblMetazoa" id="CapteP196727"/>
    </source>
</evidence>
<dbReference type="EMBL" id="KB303931">
    <property type="protein sequence ID" value="ELU02548.1"/>
    <property type="molecule type" value="Genomic_DNA"/>
</dbReference>
<evidence type="ECO:0000313" key="2">
    <source>
        <dbReference type="EMBL" id="ELU02548.1"/>
    </source>
</evidence>
<feature type="compositionally biased region" description="Basic and acidic residues" evidence="1">
    <location>
        <begin position="346"/>
        <end position="358"/>
    </location>
</feature>
<gene>
    <name evidence="2" type="ORF">CAPTEDRAFT_196727</name>
</gene>
<feature type="compositionally biased region" description="Polar residues" evidence="1">
    <location>
        <begin position="175"/>
        <end position="197"/>
    </location>
</feature>
<name>R7UFI9_CAPTE</name>
<dbReference type="AlphaFoldDB" id="R7UFI9"/>
<feature type="region of interest" description="Disordered" evidence="1">
    <location>
        <begin position="163"/>
        <end position="227"/>
    </location>
</feature>
<protein>
    <submittedName>
        <fullName evidence="2 3">Uncharacterized protein</fullName>
    </submittedName>
</protein>
<dbReference type="OrthoDB" id="6145309at2759"/>
<accession>R7UFI9</accession>
<sequence length="358" mass="39352">MATLNKVTGSPPQVPYQVLGTSAGHLVQLFPDTPLPPGRPSTHIPNTAPGIVPFPAIGFDHTPLDGGVDGKTKAAIWGEEFVDFSSLVNKSGVDVMTATLQGSAILFQPGRKAKNLSSGEWLKAFFVYFTVYIKRYPNEATNLIKYANTIHELQATGRIMTTTLGASEPPPAGHGSNSRWSSGARSWQFLPTTNTPTGLHRPDALHHQDLSPQHGDHKMDKTACPEQPDKTYHLGTVLPTTTTYNAQCSFNHQWPRCGGRHRRADYQRNQQAVKDEDPTTNLNLDRGKEIQFASSAVCAQEVQDERTGEVTQEATDGTVISREVQDERTGNPLRKRRKGTSQDGAATRRDEWERGIMS</sequence>